<dbReference type="AlphaFoldDB" id="A0A060S921"/>
<dbReference type="HOGENOM" id="CLU_004591_2_1_1"/>
<gene>
    <name evidence="2" type="ORF">BN946_scf184798.g56</name>
</gene>
<sequence>MHGPALKEDDPGQLYDNWGGVASVPTDLESDISDIESSDGDSASDLDDDKWEGRRTAEHQKDDEDVQHDSDAPFITVPELLVPNADGEAIEAETSRYAPDTTLFAQEESDLWWPWPDQATCLLDCTGAFPRSLFSENEMRGVKKARERVLQVAGTSPKLHEGQCGHVYATADLPDIIRHEFANPLVRSKLELYPEDGGNELKHPRQGRKWREEVDPNLAAPMARTAEGKDFFVHELALASIDTLGHVAPIVPTRWFHRNGQLMSKALRVKLGTFNGSQRFIVDARVEQNIEVPLTAYLLNVEDLLDDEVQRQWSLPAPDQVHGKHKDAARRPPLLTNVLGVLMDADPCAPLEAWNHPLLYHIHFLSTSNLASPLEMMEEITAVLREAAANGLIVWDCMYNEDILVIPWVLAFQGDNPMASEFASHIGMKAKYPCRVCHMRADNADRSPGVAGEKERLKEFMTSGRPRTKAEALEALAKQEARAFEGAPSAVDHMATETGTKDKYLQHFLDKLQAKLTHAVPPPTRAARLAEFMQQVRNQMPECLVNPVLKLDAFEPNVDTPFEALHNVLLGVVKYWWRDACARQDQRGKATLIARLSSADVAGLGISPLRGHTLVHYAGSLVGRDFRVILQVAPSVLYGLLPQAAYEAWLALCRLAPLIFQPQITSREVYEERLTFAIDDFLAATALWSIRWFNKTKFHLFVHLREHIEHFGPAILAATESFESFNLVIRLRSVNSNKHAPSLDISRSFSHLHAVRHLVSGGFVSIDENGTPIPHRQAGKGVRQLIQDREFLDLMTMSRLFPETRARCYRPLDHHNPWRNADTTKLGCSQLEAARSLPPTIVLCKSIVLTNEDIVSIGSYVAYYTGDCRNSLMVGRVEEIEVDPSPEGVWPDGILLSRCTIGEVVLPYRMPACRAVDEQEFIPLAVRLSAACAQFSAKMES</sequence>
<evidence type="ECO:0000313" key="3">
    <source>
        <dbReference type="Proteomes" id="UP000029665"/>
    </source>
</evidence>
<evidence type="ECO:0000256" key="1">
    <source>
        <dbReference type="SAM" id="MobiDB-lite"/>
    </source>
</evidence>
<feature type="compositionally biased region" description="Basic and acidic residues" evidence="1">
    <location>
        <begin position="1"/>
        <end position="10"/>
    </location>
</feature>
<keyword evidence="3" id="KW-1185">Reference proteome</keyword>
<feature type="compositionally biased region" description="Basic and acidic residues" evidence="1">
    <location>
        <begin position="51"/>
        <end position="70"/>
    </location>
</feature>
<reference evidence="2" key="1">
    <citation type="submission" date="2014-01" db="EMBL/GenBank/DDBJ databases">
        <title>The genome of the white-rot fungus Pycnoporus cinnabarinus: a basidiomycete model with a versatile arsenal for lignocellulosic biomass breakdown.</title>
        <authorList>
            <person name="Levasseur A."/>
            <person name="Lomascolo A."/>
            <person name="Ruiz-Duenas F.J."/>
            <person name="Uzan E."/>
            <person name="Piumi F."/>
            <person name="Kues U."/>
            <person name="Ram A.F.J."/>
            <person name="Murat C."/>
            <person name="Haon M."/>
            <person name="Benoit I."/>
            <person name="Arfi Y."/>
            <person name="Chevret D."/>
            <person name="Drula E."/>
            <person name="Kwon M.J."/>
            <person name="Gouret P."/>
            <person name="Lesage-Meessen L."/>
            <person name="Lombard V."/>
            <person name="Mariette J."/>
            <person name="Noirot C."/>
            <person name="Park J."/>
            <person name="Patyshakuliyeva A."/>
            <person name="Wieneger R.A.B."/>
            <person name="Wosten H.A.B."/>
            <person name="Martin F."/>
            <person name="Coutinho P.M."/>
            <person name="de Vries R."/>
            <person name="Martinez A.T."/>
            <person name="Klopp C."/>
            <person name="Pontarotti P."/>
            <person name="Henrissat B."/>
            <person name="Record E."/>
        </authorList>
    </citation>
    <scope>NUCLEOTIDE SEQUENCE [LARGE SCALE GENOMIC DNA]</scope>
    <source>
        <strain evidence="2">BRFM137</strain>
    </source>
</reference>
<feature type="compositionally biased region" description="Acidic residues" evidence="1">
    <location>
        <begin position="28"/>
        <end position="50"/>
    </location>
</feature>
<dbReference type="Proteomes" id="UP000029665">
    <property type="component" value="Unassembled WGS sequence"/>
</dbReference>
<dbReference type="PANTHER" id="PTHR31912:SF34">
    <property type="entry name" value="NOTOCHORD-RELATED PROTEIN"/>
    <property type="match status" value="1"/>
</dbReference>
<name>A0A060S921_PYCCI</name>
<protein>
    <submittedName>
        <fullName evidence="2">Uncharacterized protein</fullName>
    </submittedName>
</protein>
<proteinExistence type="predicted"/>
<feature type="region of interest" description="Disordered" evidence="1">
    <location>
        <begin position="1"/>
        <end position="70"/>
    </location>
</feature>
<accession>A0A060S921</accession>
<evidence type="ECO:0000313" key="2">
    <source>
        <dbReference type="EMBL" id="CDO70741.1"/>
    </source>
</evidence>
<dbReference type="STRING" id="5643.A0A060S921"/>
<comment type="caution">
    <text evidence="2">The sequence shown here is derived from an EMBL/GenBank/DDBJ whole genome shotgun (WGS) entry which is preliminary data.</text>
</comment>
<dbReference type="EMBL" id="CCBP010000092">
    <property type="protein sequence ID" value="CDO70741.1"/>
    <property type="molecule type" value="Genomic_DNA"/>
</dbReference>
<dbReference type="OMA" id="MMENIIS"/>
<dbReference type="OrthoDB" id="2246127at2759"/>
<dbReference type="PANTHER" id="PTHR31912">
    <property type="entry name" value="IP13529P"/>
    <property type="match status" value="1"/>
</dbReference>
<organism evidence="2 3">
    <name type="scientific">Pycnoporus cinnabarinus</name>
    <name type="common">Cinnabar-red polypore</name>
    <name type="synonym">Trametes cinnabarina</name>
    <dbReference type="NCBI Taxonomy" id="5643"/>
    <lineage>
        <taxon>Eukaryota</taxon>
        <taxon>Fungi</taxon>
        <taxon>Dikarya</taxon>
        <taxon>Basidiomycota</taxon>
        <taxon>Agaricomycotina</taxon>
        <taxon>Agaricomycetes</taxon>
        <taxon>Polyporales</taxon>
        <taxon>Polyporaceae</taxon>
        <taxon>Trametes</taxon>
    </lineage>
</organism>